<dbReference type="InterPro" id="IPR040846">
    <property type="entry name" value="ORF_12_N"/>
</dbReference>
<feature type="chain" id="PRO_5037839249" evidence="2">
    <location>
        <begin position="27"/>
        <end position="156"/>
    </location>
</feature>
<evidence type="ECO:0000256" key="2">
    <source>
        <dbReference type="SAM" id="SignalP"/>
    </source>
</evidence>
<dbReference type="PROSITE" id="PS51257">
    <property type="entry name" value="PROKAR_LIPOPROTEIN"/>
    <property type="match status" value="1"/>
</dbReference>
<dbReference type="Pfam" id="PF18042">
    <property type="entry name" value="ORF_12_N"/>
    <property type="match status" value="1"/>
</dbReference>
<evidence type="ECO:0000313" key="4">
    <source>
        <dbReference type="EMBL" id="HJF14937.1"/>
    </source>
</evidence>
<feature type="compositionally biased region" description="Low complexity" evidence="1">
    <location>
        <begin position="27"/>
        <end position="39"/>
    </location>
</feature>
<evidence type="ECO:0000313" key="5">
    <source>
        <dbReference type="Proteomes" id="UP000703315"/>
    </source>
</evidence>
<feature type="region of interest" description="Disordered" evidence="1">
    <location>
        <begin position="24"/>
        <end position="44"/>
    </location>
</feature>
<dbReference type="AlphaFoldDB" id="A0A921FP79"/>
<keyword evidence="2" id="KW-0732">Signal</keyword>
<dbReference type="Proteomes" id="UP000703315">
    <property type="component" value="Unassembled WGS sequence"/>
</dbReference>
<evidence type="ECO:0000259" key="3">
    <source>
        <dbReference type="Pfam" id="PF18042"/>
    </source>
</evidence>
<gene>
    <name evidence="4" type="ORF">K8V32_09085</name>
</gene>
<accession>A0A921FP79</accession>
<name>A0A921FP79_9MICC</name>
<dbReference type="EMBL" id="DYXC01000098">
    <property type="protein sequence ID" value="HJF14937.1"/>
    <property type="molecule type" value="Genomic_DNA"/>
</dbReference>
<proteinExistence type="predicted"/>
<protein>
    <submittedName>
        <fullName evidence="4">Cpe/LpqF family protein</fullName>
    </submittedName>
</protein>
<sequence>MSIRSWKTVLASVFAASLTVTGCSNADDSTTSSDETQSTPQEAATEVVDIATETPAGEESQRIVDLLNAEEDTTAEDWEATLHPSFTEEVSVAELVELFNQNLRPAQPFTVTNYDGGDRQAVTTLTSPISDPIEMTVSVDTDSLITGLFFGPSTDG</sequence>
<dbReference type="Gene3D" id="3.10.450.280">
    <property type="match status" value="1"/>
</dbReference>
<feature type="signal peptide" evidence="2">
    <location>
        <begin position="1"/>
        <end position="26"/>
    </location>
</feature>
<reference evidence="4" key="1">
    <citation type="journal article" date="2021" name="PeerJ">
        <title>Extensive microbial diversity within the chicken gut microbiome revealed by metagenomics and culture.</title>
        <authorList>
            <person name="Gilroy R."/>
            <person name="Ravi A."/>
            <person name="Getino M."/>
            <person name="Pursley I."/>
            <person name="Horton D.L."/>
            <person name="Alikhan N.F."/>
            <person name="Baker D."/>
            <person name="Gharbi K."/>
            <person name="Hall N."/>
            <person name="Watson M."/>
            <person name="Adriaenssens E.M."/>
            <person name="Foster-Nyarko E."/>
            <person name="Jarju S."/>
            <person name="Secka A."/>
            <person name="Antonio M."/>
            <person name="Oren A."/>
            <person name="Chaudhuri R.R."/>
            <person name="La Ragione R."/>
            <person name="Hildebrand F."/>
            <person name="Pallen M.J."/>
        </authorList>
    </citation>
    <scope>NUCLEOTIDE SEQUENCE</scope>
    <source>
        <strain evidence="4">ChiHjej13B12-14962</strain>
    </source>
</reference>
<feature type="domain" description="ORF 12 gene product N-terminal" evidence="3">
    <location>
        <begin position="52"/>
        <end position="145"/>
    </location>
</feature>
<evidence type="ECO:0000256" key="1">
    <source>
        <dbReference type="SAM" id="MobiDB-lite"/>
    </source>
</evidence>
<dbReference type="RefSeq" id="WP_303906111.1">
    <property type="nucleotide sequence ID" value="NZ_DYXC01000098.1"/>
</dbReference>
<reference evidence="4" key="2">
    <citation type="submission" date="2021-09" db="EMBL/GenBank/DDBJ databases">
        <authorList>
            <person name="Gilroy R."/>
        </authorList>
    </citation>
    <scope>NUCLEOTIDE SEQUENCE</scope>
    <source>
        <strain evidence="4">ChiHjej13B12-14962</strain>
    </source>
</reference>
<comment type="caution">
    <text evidence="4">The sequence shown here is derived from an EMBL/GenBank/DDBJ whole genome shotgun (WGS) entry which is preliminary data.</text>
</comment>
<organism evidence="4 5">
    <name type="scientific">Enteractinococcus helveticum</name>
    <dbReference type="NCBI Taxonomy" id="1837282"/>
    <lineage>
        <taxon>Bacteria</taxon>
        <taxon>Bacillati</taxon>
        <taxon>Actinomycetota</taxon>
        <taxon>Actinomycetes</taxon>
        <taxon>Micrococcales</taxon>
        <taxon>Micrococcaceae</taxon>
    </lineage>
</organism>